<gene>
    <name evidence="1" type="ORF">Scinn_69170</name>
</gene>
<comment type="caution">
    <text evidence="1">The sequence shown here is derived from an EMBL/GenBank/DDBJ whole genome shotgun (WGS) entry which is preliminary data.</text>
</comment>
<accession>A0ABQ3NXG7</accession>
<dbReference type="EMBL" id="BNDV01000017">
    <property type="protein sequence ID" value="GHI17454.1"/>
    <property type="molecule type" value="Genomic_DNA"/>
</dbReference>
<keyword evidence="2" id="KW-1185">Reference proteome</keyword>
<name>A0ABQ3NXG7_STRVG</name>
<evidence type="ECO:0000313" key="1">
    <source>
        <dbReference type="EMBL" id="GHI17454.1"/>
    </source>
</evidence>
<organism evidence="1 2">
    <name type="scientific">Streptomyces virginiae</name>
    <name type="common">Streptomyces cinnamonensis</name>
    <dbReference type="NCBI Taxonomy" id="1961"/>
    <lineage>
        <taxon>Bacteria</taxon>
        <taxon>Bacillati</taxon>
        <taxon>Actinomycetota</taxon>
        <taxon>Actinomycetes</taxon>
        <taxon>Kitasatosporales</taxon>
        <taxon>Streptomycetaceae</taxon>
        <taxon>Streptomyces</taxon>
    </lineage>
</organism>
<sequence length="180" mass="20850">MDYLLLSGVCIWLSVWLTVSIVAQFSDRVGDYFPRSKRLGLIPLWTFFAPNPGVHDLHLLYRDKLKGGGVREAYCVPTIDRRCLRHSFWNPEKFRNKILSDLAESLVAQYAQIVKDQRNVRIIMLSTAYLVLVNLAMKMPRSPDVVARQFILARDKTFESHPAREIIFLSEFHRCHEVGC</sequence>
<proteinExistence type="predicted"/>
<dbReference type="Proteomes" id="UP000660554">
    <property type="component" value="Unassembled WGS sequence"/>
</dbReference>
<protein>
    <submittedName>
        <fullName evidence="1">Uncharacterized protein</fullName>
    </submittedName>
</protein>
<evidence type="ECO:0000313" key="2">
    <source>
        <dbReference type="Proteomes" id="UP000660554"/>
    </source>
</evidence>
<reference evidence="2" key="1">
    <citation type="submission" date="2020-09" db="EMBL/GenBank/DDBJ databases">
        <title>Whole genome shotgun sequence of Streptomyces cinnamonensis NBRC 15873.</title>
        <authorList>
            <person name="Komaki H."/>
            <person name="Tamura T."/>
        </authorList>
    </citation>
    <scope>NUCLEOTIDE SEQUENCE [LARGE SCALE GENOMIC DNA]</scope>
    <source>
        <strain evidence="2">NBRC 15873</strain>
    </source>
</reference>